<dbReference type="EMBL" id="KB446535">
    <property type="protein sequence ID" value="EME49234.1"/>
    <property type="molecule type" value="Genomic_DNA"/>
</dbReference>
<keyword evidence="3" id="KW-1185">Reference proteome</keyword>
<feature type="region of interest" description="Disordered" evidence="1">
    <location>
        <begin position="1"/>
        <end position="43"/>
    </location>
</feature>
<evidence type="ECO:0000256" key="1">
    <source>
        <dbReference type="SAM" id="MobiDB-lite"/>
    </source>
</evidence>
<evidence type="ECO:0000313" key="2">
    <source>
        <dbReference type="EMBL" id="EME49234.1"/>
    </source>
</evidence>
<accession>N1Q420</accession>
<dbReference type="HOGENOM" id="CLU_3068645_0_0_1"/>
<dbReference type="Proteomes" id="UP000016933">
    <property type="component" value="Unassembled WGS sequence"/>
</dbReference>
<organism evidence="2 3">
    <name type="scientific">Dothistroma septosporum (strain NZE10 / CBS 128990)</name>
    <name type="common">Red band needle blight fungus</name>
    <name type="synonym">Mycosphaerella pini</name>
    <dbReference type="NCBI Taxonomy" id="675120"/>
    <lineage>
        <taxon>Eukaryota</taxon>
        <taxon>Fungi</taxon>
        <taxon>Dikarya</taxon>
        <taxon>Ascomycota</taxon>
        <taxon>Pezizomycotina</taxon>
        <taxon>Dothideomycetes</taxon>
        <taxon>Dothideomycetidae</taxon>
        <taxon>Mycosphaerellales</taxon>
        <taxon>Mycosphaerellaceae</taxon>
        <taxon>Dothistroma</taxon>
    </lineage>
</organism>
<dbReference type="AlphaFoldDB" id="N1Q420"/>
<name>N1Q420_DOTSN</name>
<proteinExistence type="predicted"/>
<feature type="compositionally biased region" description="Basic and acidic residues" evidence="1">
    <location>
        <begin position="1"/>
        <end position="24"/>
    </location>
</feature>
<reference evidence="2 3" key="2">
    <citation type="journal article" date="2012" name="PLoS Pathog.">
        <title>Diverse lifestyles and strategies of plant pathogenesis encoded in the genomes of eighteen Dothideomycetes fungi.</title>
        <authorList>
            <person name="Ohm R.A."/>
            <person name="Feau N."/>
            <person name="Henrissat B."/>
            <person name="Schoch C.L."/>
            <person name="Horwitz B.A."/>
            <person name="Barry K.W."/>
            <person name="Condon B.J."/>
            <person name="Copeland A.C."/>
            <person name="Dhillon B."/>
            <person name="Glaser F."/>
            <person name="Hesse C.N."/>
            <person name="Kosti I."/>
            <person name="LaButti K."/>
            <person name="Lindquist E.A."/>
            <person name="Lucas S."/>
            <person name="Salamov A.A."/>
            <person name="Bradshaw R.E."/>
            <person name="Ciuffetti L."/>
            <person name="Hamelin R.C."/>
            <person name="Kema G.H.J."/>
            <person name="Lawrence C."/>
            <person name="Scott J.A."/>
            <person name="Spatafora J.W."/>
            <person name="Turgeon B.G."/>
            <person name="de Wit P.J.G.M."/>
            <person name="Zhong S."/>
            <person name="Goodwin S.B."/>
            <person name="Grigoriev I.V."/>
        </authorList>
    </citation>
    <scope>NUCLEOTIDE SEQUENCE [LARGE SCALE GENOMIC DNA]</scope>
    <source>
        <strain evidence="3">NZE10 / CBS 128990</strain>
    </source>
</reference>
<reference evidence="3" key="1">
    <citation type="journal article" date="2012" name="PLoS Genet.">
        <title>The genomes of the fungal plant pathogens Cladosporium fulvum and Dothistroma septosporum reveal adaptation to different hosts and lifestyles but also signatures of common ancestry.</title>
        <authorList>
            <person name="de Wit P.J.G.M."/>
            <person name="van der Burgt A."/>
            <person name="Oekmen B."/>
            <person name="Stergiopoulos I."/>
            <person name="Abd-Elsalam K.A."/>
            <person name="Aerts A.L."/>
            <person name="Bahkali A.H."/>
            <person name="Beenen H.G."/>
            <person name="Chettri P."/>
            <person name="Cox M.P."/>
            <person name="Datema E."/>
            <person name="de Vries R.P."/>
            <person name="Dhillon B."/>
            <person name="Ganley A.R."/>
            <person name="Griffiths S.A."/>
            <person name="Guo Y."/>
            <person name="Hamelin R.C."/>
            <person name="Henrissat B."/>
            <person name="Kabir M.S."/>
            <person name="Jashni M.K."/>
            <person name="Kema G."/>
            <person name="Klaubauf S."/>
            <person name="Lapidus A."/>
            <person name="Levasseur A."/>
            <person name="Lindquist E."/>
            <person name="Mehrabi R."/>
            <person name="Ohm R.A."/>
            <person name="Owen T.J."/>
            <person name="Salamov A."/>
            <person name="Schwelm A."/>
            <person name="Schijlen E."/>
            <person name="Sun H."/>
            <person name="van den Burg H.A."/>
            <person name="van Ham R.C.H.J."/>
            <person name="Zhang S."/>
            <person name="Goodwin S.B."/>
            <person name="Grigoriev I.V."/>
            <person name="Collemare J."/>
            <person name="Bradshaw R.E."/>
        </authorList>
    </citation>
    <scope>NUCLEOTIDE SEQUENCE [LARGE SCALE GENOMIC DNA]</scope>
    <source>
        <strain evidence="3">NZE10 / CBS 128990</strain>
    </source>
</reference>
<protein>
    <submittedName>
        <fullName evidence="2">Uncharacterized protein</fullName>
    </submittedName>
</protein>
<evidence type="ECO:0000313" key="3">
    <source>
        <dbReference type="Proteomes" id="UP000016933"/>
    </source>
</evidence>
<sequence>MTGCRRFREDPESVFRDGKGDCDRLNGASSPVGPTGPRASSLPIFLQRPDPIC</sequence>
<gene>
    <name evidence="2" type="ORF">DOTSEDRAFT_40485</name>
</gene>